<gene>
    <name evidence="1" type="ORF">BTN50_0007</name>
</gene>
<proteinExistence type="predicted"/>
<keyword evidence="2" id="KW-1185">Reference proteome</keyword>
<evidence type="ECO:0000313" key="2">
    <source>
        <dbReference type="Proteomes" id="UP000218160"/>
    </source>
</evidence>
<dbReference type="EMBL" id="CP020660">
    <property type="protein sequence ID" value="ATF08555.1"/>
    <property type="molecule type" value="Genomic_DNA"/>
</dbReference>
<name>A0A291B6D3_9GAMM</name>
<evidence type="ECO:0008006" key="3">
    <source>
        <dbReference type="Google" id="ProtNLM"/>
    </source>
</evidence>
<dbReference type="Proteomes" id="UP000218160">
    <property type="component" value="Chromosome 1"/>
</dbReference>
<evidence type="ECO:0000313" key="1">
    <source>
        <dbReference type="EMBL" id="ATF08555.1"/>
    </source>
</evidence>
<sequence length="39" mass="4464">MLLNEIALNVTDGKVLPNLLKQTHLRINEISGDRVYDTR</sequence>
<dbReference type="AlphaFoldDB" id="A0A291B6D3"/>
<dbReference type="KEGG" id="elux:BTN50_0007"/>
<protein>
    <recommendedName>
        <fullName evidence="3">Mobile element protein</fullName>
    </recommendedName>
</protein>
<reference evidence="2" key="1">
    <citation type="submission" date="2017-04" db="EMBL/GenBank/DDBJ databases">
        <title>Genome evolution of the luminous symbionts of deep sea anglerfish.</title>
        <authorList>
            <person name="Hendry T.A."/>
        </authorList>
    </citation>
    <scope>NUCLEOTIDE SEQUENCE [LARGE SCALE GENOMIC DNA]</scope>
</reference>
<organism evidence="1 2">
    <name type="scientific">Candidatus Enterovibrio altilux</name>
    <dbReference type="NCBI Taxonomy" id="1927128"/>
    <lineage>
        <taxon>Bacteria</taxon>
        <taxon>Pseudomonadati</taxon>
        <taxon>Pseudomonadota</taxon>
        <taxon>Gammaproteobacteria</taxon>
        <taxon>Vibrionales</taxon>
        <taxon>Vibrionaceae</taxon>
        <taxon>Enterovibrio</taxon>
    </lineage>
</organism>
<accession>A0A291B6D3</accession>